<keyword evidence="4" id="KW-1133">Transmembrane helix</keyword>
<evidence type="ECO:0000313" key="7">
    <source>
        <dbReference type="EMBL" id="RLM69047.1"/>
    </source>
</evidence>
<evidence type="ECO:0000256" key="2">
    <source>
        <dbReference type="ARBA" id="ARBA00022490"/>
    </source>
</evidence>
<dbReference type="PANTHER" id="PTHR22999">
    <property type="entry name" value="PX SERINE/THREONINE KINASE PXK"/>
    <property type="match status" value="1"/>
</dbReference>
<protein>
    <recommendedName>
        <fullName evidence="9">Sorting nexin-13</fullName>
    </recommendedName>
</protein>
<dbReference type="InterPro" id="IPR051837">
    <property type="entry name" value="SortingNexin/PXDomain-PKLike"/>
</dbReference>
<dbReference type="EMBL" id="PQIB02000014">
    <property type="protein sequence ID" value="RLM69047.1"/>
    <property type="molecule type" value="Genomic_DNA"/>
</dbReference>
<evidence type="ECO:0000259" key="5">
    <source>
        <dbReference type="PROSITE" id="PS50195"/>
    </source>
</evidence>
<feature type="domain" description="PX" evidence="5">
    <location>
        <begin position="558"/>
        <end position="678"/>
    </location>
</feature>
<dbReference type="GO" id="GO:0035091">
    <property type="term" value="F:phosphatidylinositol binding"/>
    <property type="evidence" value="ECO:0007669"/>
    <property type="project" value="InterPro"/>
</dbReference>
<dbReference type="InterPro" id="IPR036871">
    <property type="entry name" value="PX_dom_sf"/>
</dbReference>
<feature type="domain" description="PXA" evidence="6">
    <location>
        <begin position="106"/>
        <end position="289"/>
    </location>
</feature>
<feature type="compositionally biased region" description="Polar residues" evidence="3">
    <location>
        <begin position="499"/>
        <end position="514"/>
    </location>
</feature>
<dbReference type="InterPro" id="IPR013937">
    <property type="entry name" value="Sorting_nexin_C"/>
</dbReference>
<dbReference type="GO" id="GO:0005768">
    <property type="term" value="C:endosome"/>
    <property type="evidence" value="ECO:0007669"/>
    <property type="project" value="UniProtKB-ARBA"/>
</dbReference>
<evidence type="ECO:0000256" key="4">
    <source>
        <dbReference type="SAM" id="Phobius"/>
    </source>
</evidence>
<dbReference type="SMART" id="SM00312">
    <property type="entry name" value="PX"/>
    <property type="match status" value="1"/>
</dbReference>
<dbReference type="AlphaFoldDB" id="A0A3L6PZ93"/>
<dbReference type="SUPFAM" id="SSF64268">
    <property type="entry name" value="PX domain"/>
    <property type="match status" value="1"/>
</dbReference>
<dbReference type="PROSITE" id="PS50195">
    <property type="entry name" value="PX"/>
    <property type="match status" value="1"/>
</dbReference>
<sequence>MRKRMESVDDLIEEAKLRTVGWALCVFAVSYFLTHTSKSMWTNVPMAILILAFLRYLSFKVEFRWREQSARKHTYLSQVSKKQLSANDHRLSTVPPVSRWRRKVGSPSVEAAFESFTDNILRDFVLDLWYSDITPDREAPELIRGLILHALGELSVRVKEMNLVDLLTRDMVDLTGDHLDIFRKNQILIGADVMRTLSSEERDERLKQHLIVSRELHPALLSSEHEYKVLQEIVGGIMALVLRPQDAQSPLVRCFSRELMTCLVLQPVMNFASPIYMNELIVYLLNKNDTSNVGGNASMANTGTVTVVHDHPSYKGGSQGSQKESRNLTVESSGLVPGNNSGMRTLVTSEGGKSKVLQDDHDSAIQPRQPDWAVVLDAATKRRSEVLAPENLENMWAIGRNYQKKMIKVDHSSRLKGSGGLDNGPSAGAVGKELSSNFNERIASVDDKYMVNMMHSTNRNVQSTFVTGSHPLALQNKNEVKPKEVNQVSYSSKEKTHETSNIAKDQLKRSSSTPDIEKRYLAKSNQPMVSGESGNARKNQDDKVSGLASHGEVLLHVPKIRCRVVGAYFEKLGSKCFAVYSIAVTDADNKTWFVKRRHDFTLCILYRNFERLHRQLKEIPNYSLHLPPKSFLSSSVDDYLVHQRCILLDKYLQDLLAIANIAEQHEVWDFLSASSKNYSAGKSTSVMKTLAVNVDDAMDDIVRQFKGVSDGLKRAVGTSPSSATPEFTDNRMSLPWNQEETDNHNVHHRNLERVHSLSDGDSNYEDLTSSVNSGCHSDNEVNNKGHTSNDIKHIETYASFDSQVSEQIQKPVRAYSDSSNMSSPNTFEDPTGIPPEWMPTNVSVPLLNLVEKVFQLKRRGWIRRQVLWISKQILQLVMEDAIDEWIIRQINWLRREDFIVQVIHWIQDTLWPNGIFFTKLDGYKGNAGSSQFDKQSSGTGSGKKSGASSFEFQLEASRNASEVKKLLLDGTPSTLVSIIGYKQYRRSARDMYYFLQSNVCVKQLAYAMLEQVIVTIFPELRQLIDDIHEKGRKEQASFTYHL</sequence>
<dbReference type="OrthoDB" id="120967at2759"/>
<evidence type="ECO:0000259" key="6">
    <source>
        <dbReference type="PROSITE" id="PS51207"/>
    </source>
</evidence>
<evidence type="ECO:0000313" key="8">
    <source>
        <dbReference type="Proteomes" id="UP000275267"/>
    </source>
</evidence>
<dbReference type="PANTHER" id="PTHR22999:SF23">
    <property type="entry name" value="SORTING NEXIN-16"/>
    <property type="match status" value="1"/>
</dbReference>
<feature type="region of interest" description="Disordered" evidence="3">
    <location>
        <begin position="483"/>
        <end position="543"/>
    </location>
</feature>
<comment type="subcellular location">
    <subcellularLocation>
        <location evidence="1">Cytoplasm</location>
    </subcellularLocation>
</comment>
<keyword evidence="4" id="KW-0472">Membrane</keyword>
<dbReference type="Pfam" id="PF00787">
    <property type="entry name" value="PX"/>
    <property type="match status" value="1"/>
</dbReference>
<feature type="compositionally biased region" description="Polar residues" evidence="3">
    <location>
        <begin position="327"/>
        <end position="342"/>
    </location>
</feature>
<evidence type="ECO:0000256" key="1">
    <source>
        <dbReference type="ARBA" id="ARBA00004496"/>
    </source>
</evidence>
<feature type="region of interest" description="Disordered" evidence="3">
    <location>
        <begin position="313"/>
        <end position="342"/>
    </location>
</feature>
<gene>
    <name evidence="7" type="ORF">C2845_PM17G02440</name>
</gene>
<keyword evidence="4" id="KW-0812">Transmembrane</keyword>
<dbReference type="Gene3D" id="3.30.1520.10">
    <property type="entry name" value="Phox-like domain"/>
    <property type="match status" value="1"/>
</dbReference>
<dbReference type="Pfam" id="PF02194">
    <property type="entry name" value="PXA"/>
    <property type="match status" value="1"/>
</dbReference>
<dbReference type="CDD" id="cd06872">
    <property type="entry name" value="PX_SNX19_like_plant"/>
    <property type="match status" value="1"/>
</dbReference>
<keyword evidence="8" id="KW-1185">Reference proteome</keyword>
<dbReference type="Pfam" id="PF08628">
    <property type="entry name" value="Nexin_C"/>
    <property type="match status" value="1"/>
</dbReference>
<feature type="transmembrane region" description="Helical" evidence="4">
    <location>
        <begin position="15"/>
        <end position="34"/>
    </location>
</feature>
<reference evidence="8" key="1">
    <citation type="journal article" date="2019" name="Nat. Commun.">
        <title>The genome of broomcorn millet.</title>
        <authorList>
            <person name="Zou C."/>
            <person name="Miki D."/>
            <person name="Li D."/>
            <person name="Tang Q."/>
            <person name="Xiao L."/>
            <person name="Rajput S."/>
            <person name="Deng P."/>
            <person name="Jia W."/>
            <person name="Huang R."/>
            <person name="Zhang M."/>
            <person name="Sun Y."/>
            <person name="Hu J."/>
            <person name="Fu X."/>
            <person name="Schnable P.S."/>
            <person name="Li F."/>
            <person name="Zhang H."/>
            <person name="Feng B."/>
            <person name="Zhu X."/>
            <person name="Liu R."/>
            <person name="Schnable J.C."/>
            <person name="Zhu J.-K."/>
            <person name="Zhang H."/>
        </authorList>
    </citation>
    <scope>NUCLEOTIDE SEQUENCE [LARGE SCALE GENOMIC DNA]</scope>
</reference>
<evidence type="ECO:0008006" key="9">
    <source>
        <dbReference type="Google" id="ProtNLM"/>
    </source>
</evidence>
<evidence type="ECO:0000256" key="3">
    <source>
        <dbReference type="SAM" id="MobiDB-lite"/>
    </source>
</evidence>
<comment type="caution">
    <text evidence="7">The sequence shown here is derived from an EMBL/GenBank/DDBJ whole genome shotgun (WGS) entry which is preliminary data.</text>
</comment>
<dbReference type="InterPro" id="IPR003114">
    <property type="entry name" value="Phox_assoc"/>
</dbReference>
<keyword evidence="2" id="KW-0963">Cytoplasm</keyword>
<dbReference type="PROSITE" id="PS51207">
    <property type="entry name" value="PXA"/>
    <property type="match status" value="1"/>
</dbReference>
<accession>A0A3L6PZ93</accession>
<name>A0A3L6PZ93_PANMI</name>
<dbReference type="GO" id="GO:0016020">
    <property type="term" value="C:membrane"/>
    <property type="evidence" value="ECO:0007669"/>
    <property type="project" value="UniProtKB-ARBA"/>
</dbReference>
<feature type="compositionally biased region" description="Polar residues" evidence="3">
    <location>
        <begin position="523"/>
        <end position="537"/>
    </location>
</feature>
<dbReference type="Proteomes" id="UP000275267">
    <property type="component" value="Unassembled WGS sequence"/>
</dbReference>
<proteinExistence type="predicted"/>
<dbReference type="InterPro" id="IPR001683">
    <property type="entry name" value="PX_dom"/>
</dbReference>
<organism evidence="7 8">
    <name type="scientific">Panicum miliaceum</name>
    <name type="common">Proso millet</name>
    <name type="synonym">Broomcorn millet</name>
    <dbReference type="NCBI Taxonomy" id="4540"/>
    <lineage>
        <taxon>Eukaryota</taxon>
        <taxon>Viridiplantae</taxon>
        <taxon>Streptophyta</taxon>
        <taxon>Embryophyta</taxon>
        <taxon>Tracheophyta</taxon>
        <taxon>Spermatophyta</taxon>
        <taxon>Magnoliopsida</taxon>
        <taxon>Liliopsida</taxon>
        <taxon>Poales</taxon>
        <taxon>Poaceae</taxon>
        <taxon>PACMAD clade</taxon>
        <taxon>Panicoideae</taxon>
        <taxon>Panicodae</taxon>
        <taxon>Paniceae</taxon>
        <taxon>Panicinae</taxon>
        <taxon>Panicum</taxon>
        <taxon>Panicum sect. Panicum</taxon>
    </lineage>
</organism>
<dbReference type="STRING" id="4540.A0A3L6PZ93"/>
<dbReference type="SMART" id="SM00313">
    <property type="entry name" value="PXA"/>
    <property type="match status" value="1"/>
</dbReference>